<comment type="function">
    <text evidence="5">S-adenosyl-L-methionine-dependent protein-lysine N-methyltransferase that methylates elongation factor 1-alpha.</text>
</comment>
<evidence type="ECO:0000256" key="2">
    <source>
        <dbReference type="ARBA" id="ARBA00022490"/>
    </source>
</evidence>
<accession>A0A914VAB6</accession>
<dbReference type="PROSITE" id="PS00092">
    <property type="entry name" value="N6_MTASE"/>
    <property type="match status" value="1"/>
</dbReference>
<name>A0A914VAB6_9BILA</name>
<dbReference type="SUPFAM" id="SSF53335">
    <property type="entry name" value="S-adenosyl-L-methionine-dependent methyltransferases"/>
    <property type="match status" value="1"/>
</dbReference>
<dbReference type="HAMAP" id="MF_03187">
    <property type="entry name" value="Methyltr_EFM5"/>
    <property type="match status" value="1"/>
</dbReference>
<dbReference type="GO" id="GO:0003676">
    <property type="term" value="F:nucleic acid binding"/>
    <property type="evidence" value="ECO:0007669"/>
    <property type="project" value="InterPro"/>
</dbReference>
<dbReference type="InterPro" id="IPR041370">
    <property type="entry name" value="Mlase_EEF1AKMT1/ZCCHC4"/>
</dbReference>
<dbReference type="InterPro" id="IPR002052">
    <property type="entry name" value="DNA_methylase_N6_adenine_CS"/>
</dbReference>
<sequence>MSESDDETPRLSAHTLAALAEFEAEQKAVADAADAPISENWQLSQFWYDERTADALARECLLAVDGGSIACVSCPTLFERLLQHDPIQNGRTKAVLFEFDDRFFAKYGNERAFFYDYRQPLDLPADLRNSFDLIIVDPPFLAEECVVKVAQTVRWLSKPNAKIIACSGAIMEELFGRLLGVKRRQFQPTHKNNLANEFACFANFDTEIL</sequence>
<evidence type="ECO:0000313" key="7">
    <source>
        <dbReference type="WBParaSite" id="PSAMB.scaffold162size70593.g2911.t1"/>
    </source>
</evidence>
<dbReference type="EC" id="2.1.1.-" evidence="5"/>
<keyword evidence="4 5" id="KW-0808">Transferase</keyword>
<organism evidence="6 7">
    <name type="scientific">Plectus sambesii</name>
    <dbReference type="NCBI Taxonomy" id="2011161"/>
    <lineage>
        <taxon>Eukaryota</taxon>
        <taxon>Metazoa</taxon>
        <taxon>Ecdysozoa</taxon>
        <taxon>Nematoda</taxon>
        <taxon>Chromadorea</taxon>
        <taxon>Plectida</taxon>
        <taxon>Plectina</taxon>
        <taxon>Plectoidea</taxon>
        <taxon>Plectidae</taxon>
        <taxon>Plectus</taxon>
    </lineage>
</organism>
<evidence type="ECO:0000313" key="6">
    <source>
        <dbReference type="Proteomes" id="UP000887566"/>
    </source>
</evidence>
<dbReference type="PANTHER" id="PTHR13200">
    <property type="entry name" value="EEF1A LYSINE METHYLTRANSFERASE 1"/>
    <property type="match status" value="1"/>
</dbReference>
<reference evidence="7" key="1">
    <citation type="submission" date="2022-11" db="UniProtKB">
        <authorList>
            <consortium name="WormBaseParasite"/>
        </authorList>
    </citation>
    <scope>IDENTIFICATION</scope>
</reference>
<dbReference type="Proteomes" id="UP000887566">
    <property type="component" value="Unplaced"/>
</dbReference>
<evidence type="ECO:0000256" key="3">
    <source>
        <dbReference type="ARBA" id="ARBA00022603"/>
    </source>
</evidence>
<evidence type="ECO:0000256" key="5">
    <source>
        <dbReference type="HAMAP-Rule" id="MF_03187"/>
    </source>
</evidence>
<comment type="similarity">
    <text evidence="5">Belongs to the class I-like SAM-binding methyltransferase superfamily. EFM5 family.</text>
</comment>
<keyword evidence="2 5" id="KW-0963">Cytoplasm</keyword>
<comment type="subcellular location">
    <subcellularLocation>
        <location evidence="1 5">Cytoplasm</location>
    </subcellularLocation>
</comment>
<dbReference type="InterPro" id="IPR019369">
    <property type="entry name" value="Efm5/EEF1AKMT1"/>
</dbReference>
<protein>
    <recommendedName>
        <fullName evidence="5">Protein-lysine N-methyltransferase</fullName>
        <ecNumber evidence="5">2.1.1.-</ecNumber>
    </recommendedName>
</protein>
<keyword evidence="3 5" id="KW-0489">Methyltransferase</keyword>
<dbReference type="AlphaFoldDB" id="A0A914VAB6"/>
<dbReference type="Pfam" id="PF10237">
    <property type="entry name" value="N6-adenineMlase"/>
    <property type="match status" value="1"/>
</dbReference>
<evidence type="ECO:0000256" key="1">
    <source>
        <dbReference type="ARBA" id="ARBA00004496"/>
    </source>
</evidence>
<keyword evidence="6" id="KW-1185">Reference proteome</keyword>
<evidence type="ECO:0000256" key="4">
    <source>
        <dbReference type="ARBA" id="ARBA00022679"/>
    </source>
</evidence>
<dbReference type="InterPro" id="IPR029063">
    <property type="entry name" value="SAM-dependent_MTases_sf"/>
</dbReference>
<dbReference type="GO" id="GO:0005737">
    <property type="term" value="C:cytoplasm"/>
    <property type="evidence" value="ECO:0007669"/>
    <property type="project" value="UniProtKB-SubCell"/>
</dbReference>
<dbReference type="PANTHER" id="PTHR13200:SF0">
    <property type="entry name" value="EEF1A LYSINE METHYLTRANSFERASE 1"/>
    <property type="match status" value="1"/>
</dbReference>
<proteinExistence type="inferred from homology"/>
<dbReference type="GO" id="GO:0032259">
    <property type="term" value="P:methylation"/>
    <property type="evidence" value="ECO:0007669"/>
    <property type="project" value="UniProtKB-KW"/>
</dbReference>
<dbReference type="GO" id="GO:0016279">
    <property type="term" value="F:protein-lysine N-methyltransferase activity"/>
    <property type="evidence" value="ECO:0007669"/>
    <property type="project" value="UniProtKB-UniRule"/>
</dbReference>
<dbReference type="WBParaSite" id="PSAMB.scaffold162size70593.g2911.t1">
    <property type="protein sequence ID" value="PSAMB.scaffold162size70593.g2911.t1"/>
    <property type="gene ID" value="PSAMB.scaffold162size70593.g2911"/>
</dbReference>